<feature type="compositionally biased region" description="Polar residues" evidence="5">
    <location>
        <begin position="150"/>
        <end position="165"/>
    </location>
</feature>
<feature type="region of interest" description="Disordered" evidence="5">
    <location>
        <begin position="130"/>
        <end position="182"/>
    </location>
</feature>
<evidence type="ECO:0000313" key="7">
    <source>
        <dbReference type="Proteomes" id="UP000410492"/>
    </source>
</evidence>
<comment type="function">
    <text evidence="1">May be involved in 20S pre-rRNA processing.</text>
</comment>
<sequence>MMDATEEAFTKIIQHVFNNWTALRLAVEHCMGGPDSKQTALDFMNYMVQFCLYERSVDVDKIQEALEDILDEEFQTICEDGSTKEVAIVLYKFVKLLQDGNTQECELEYQKLPTINAEWLKANIEQAKKTMLEGSSSSSEDEDENTSTSQHTTNQRSTVLPTVTETPMEDDGWTEVKSKKKR</sequence>
<evidence type="ECO:0000313" key="6">
    <source>
        <dbReference type="EMBL" id="VEN34725.1"/>
    </source>
</evidence>
<keyword evidence="4" id="KW-0698">rRNA processing</keyword>
<keyword evidence="7" id="KW-1185">Reference proteome</keyword>
<dbReference type="PANTHER" id="PTHR21250">
    <property type="entry name" value="PRE-RRNA-PROCESSING PROTEIN TSR2 HOMOLOG"/>
    <property type="match status" value="1"/>
</dbReference>
<dbReference type="Pfam" id="PF10273">
    <property type="entry name" value="WGG"/>
    <property type="match status" value="1"/>
</dbReference>
<evidence type="ECO:0000256" key="1">
    <source>
        <dbReference type="ARBA" id="ARBA00002210"/>
    </source>
</evidence>
<dbReference type="EMBL" id="CAACVG010000948">
    <property type="protein sequence ID" value="VEN34725.1"/>
    <property type="molecule type" value="Genomic_DNA"/>
</dbReference>
<dbReference type="GO" id="GO:0006364">
    <property type="term" value="P:rRNA processing"/>
    <property type="evidence" value="ECO:0007669"/>
    <property type="project" value="UniProtKB-KW"/>
</dbReference>
<evidence type="ECO:0000256" key="2">
    <source>
        <dbReference type="ARBA" id="ARBA00006524"/>
    </source>
</evidence>
<dbReference type="Proteomes" id="UP000410492">
    <property type="component" value="Unassembled WGS sequence"/>
</dbReference>
<evidence type="ECO:0000256" key="4">
    <source>
        <dbReference type="ARBA" id="ARBA00022552"/>
    </source>
</evidence>
<dbReference type="InterPro" id="IPR019398">
    <property type="entry name" value="Pre-rRNA_process_TSR2"/>
</dbReference>
<proteinExistence type="inferred from homology"/>
<organism evidence="6 7">
    <name type="scientific">Callosobruchus maculatus</name>
    <name type="common">Southern cowpea weevil</name>
    <name type="synonym">Pulse bruchid</name>
    <dbReference type="NCBI Taxonomy" id="64391"/>
    <lineage>
        <taxon>Eukaryota</taxon>
        <taxon>Metazoa</taxon>
        <taxon>Ecdysozoa</taxon>
        <taxon>Arthropoda</taxon>
        <taxon>Hexapoda</taxon>
        <taxon>Insecta</taxon>
        <taxon>Pterygota</taxon>
        <taxon>Neoptera</taxon>
        <taxon>Endopterygota</taxon>
        <taxon>Coleoptera</taxon>
        <taxon>Polyphaga</taxon>
        <taxon>Cucujiformia</taxon>
        <taxon>Chrysomeloidea</taxon>
        <taxon>Chrysomelidae</taxon>
        <taxon>Bruchinae</taxon>
        <taxon>Bruchini</taxon>
        <taxon>Callosobruchus</taxon>
    </lineage>
</organism>
<dbReference type="AlphaFoldDB" id="A0A653BIC0"/>
<protein>
    <recommendedName>
        <fullName evidence="3">Pre-rRNA-processing protein TSR2 homolog</fullName>
    </recommendedName>
</protein>
<name>A0A653BIC0_CALMS</name>
<comment type="similarity">
    <text evidence="2">Belongs to the TSR2 family.</text>
</comment>
<dbReference type="OrthoDB" id="263560at2759"/>
<reference evidence="6 7" key="1">
    <citation type="submission" date="2019-01" db="EMBL/GenBank/DDBJ databases">
        <authorList>
            <person name="Sayadi A."/>
        </authorList>
    </citation>
    <scope>NUCLEOTIDE SEQUENCE [LARGE SCALE GENOMIC DNA]</scope>
</reference>
<evidence type="ECO:0000256" key="5">
    <source>
        <dbReference type="SAM" id="MobiDB-lite"/>
    </source>
</evidence>
<accession>A0A653BIC0</accession>
<evidence type="ECO:0000256" key="3">
    <source>
        <dbReference type="ARBA" id="ARBA00017551"/>
    </source>
</evidence>
<gene>
    <name evidence="6" type="ORF">CALMAC_LOCUS824</name>
</gene>